<proteinExistence type="predicted"/>
<dbReference type="Gene3D" id="3.40.50.2000">
    <property type="entry name" value="Glycogen Phosphorylase B"/>
    <property type="match status" value="1"/>
</dbReference>
<dbReference type="AlphaFoldDB" id="A0A382JEC6"/>
<dbReference type="PANTHER" id="PTHR45947:SF3">
    <property type="entry name" value="SULFOQUINOVOSYL TRANSFERASE SQD2"/>
    <property type="match status" value="1"/>
</dbReference>
<dbReference type="SUPFAM" id="SSF53756">
    <property type="entry name" value="UDP-Glycosyltransferase/glycogen phosphorylase"/>
    <property type="match status" value="1"/>
</dbReference>
<dbReference type="PANTHER" id="PTHR45947">
    <property type="entry name" value="SULFOQUINOVOSYL TRANSFERASE SQD2"/>
    <property type="match status" value="1"/>
</dbReference>
<feature type="domain" description="Glycosyl transferase family 1" evidence="1">
    <location>
        <begin position="4"/>
        <end position="127"/>
    </location>
</feature>
<dbReference type="EMBL" id="UINC01073229">
    <property type="protein sequence ID" value="SVC09453.1"/>
    <property type="molecule type" value="Genomic_DNA"/>
</dbReference>
<protein>
    <recommendedName>
        <fullName evidence="1">Glycosyl transferase family 1 domain-containing protein</fullName>
    </recommendedName>
</protein>
<name>A0A382JEC6_9ZZZZ</name>
<sequence>KIYNNNIVLLFVGDGPEKPKMEKFAQESNIRCIFTGFVGQKKLPSYYSIANMYAIVSDYDASPKSLNEALNFELPILATDSVGTAVDLVIEDRNGFIVSSRDINTIASKIDFLNNNRKITVEMGKNSLSLSDKWSIEADVTAIKKAINYFAIEI</sequence>
<dbReference type="InterPro" id="IPR001296">
    <property type="entry name" value="Glyco_trans_1"/>
</dbReference>
<dbReference type="GO" id="GO:0016757">
    <property type="term" value="F:glycosyltransferase activity"/>
    <property type="evidence" value="ECO:0007669"/>
    <property type="project" value="InterPro"/>
</dbReference>
<gene>
    <name evidence="2" type="ORF">METZ01_LOCUS262307</name>
</gene>
<reference evidence="2" key="1">
    <citation type="submission" date="2018-05" db="EMBL/GenBank/DDBJ databases">
        <authorList>
            <person name="Lanie J.A."/>
            <person name="Ng W.-L."/>
            <person name="Kazmierczak K.M."/>
            <person name="Andrzejewski T.M."/>
            <person name="Davidsen T.M."/>
            <person name="Wayne K.J."/>
            <person name="Tettelin H."/>
            <person name="Glass J.I."/>
            <person name="Rusch D."/>
            <person name="Podicherti R."/>
            <person name="Tsui H.-C.T."/>
            <person name="Winkler M.E."/>
        </authorList>
    </citation>
    <scope>NUCLEOTIDE SEQUENCE</scope>
</reference>
<feature type="non-terminal residue" evidence="2">
    <location>
        <position position="1"/>
    </location>
</feature>
<dbReference type="InterPro" id="IPR050194">
    <property type="entry name" value="Glycosyltransferase_grp1"/>
</dbReference>
<evidence type="ECO:0000313" key="2">
    <source>
        <dbReference type="EMBL" id="SVC09453.1"/>
    </source>
</evidence>
<accession>A0A382JEC6</accession>
<dbReference type="Pfam" id="PF00534">
    <property type="entry name" value="Glycos_transf_1"/>
    <property type="match status" value="1"/>
</dbReference>
<evidence type="ECO:0000259" key="1">
    <source>
        <dbReference type="Pfam" id="PF00534"/>
    </source>
</evidence>
<organism evidence="2">
    <name type="scientific">marine metagenome</name>
    <dbReference type="NCBI Taxonomy" id="408172"/>
    <lineage>
        <taxon>unclassified sequences</taxon>
        <taxon>metagenomes</taxon>
        <taxon>ecological metagenomes</taxon>
    </lineage>
</organism>